<sequence length="192" mass="21418">MDNLDHFDPSLFGIWTERPRYAQQPRFSDAELADHVRGVLLETKAAEGALDQAEELRRLLNEMTVEMRDQFSTFRRLRAAAEKALEDGDDAAQKLARADVKAATDAMSLIVRTLEKVDSLQRQLARDRAMEVERTADEGGYEEAKGRFLKMIEERANENALKLYEAWKRDGPPGEGGTQSAVDASGAGEDCG</sequence>
<evidence type="ECO:0000256" key="1">
    <source>
        <dbReference type="SAM" id="MobiDB-lite"/>
    </source>
</evidence>
<evidence type="ECO:0000313" key="3">
    <source>
        <dbReference type="Proteomes" id="UP000287687"/>
    </source>
</evidence>
<name>A0A3S3VJQ8_9HYPH</name>
<dbReference type="RefSeq" id="WP_128444898.1">
    <property type="nucleotide sequence ID" value="NZ_SBIP01000004.1"/>
</dbReference>
<dbReference type="Proteomes" id="UP000287687">
    <property type="component" value="Unassembled WGS sequence"/>
</dbReference>
<protein>
    <submittedName>
        <fullName evidence="2">Uncharacterized protein</fullName>
    </submittedName>
</protein>
<organism evidence="2 3">
    <name type="scientific">Neorhizobium lilium</name>
    <dbReference type="NCBI Taxonomy" id="2503024"/>
    <lineage>
        <taxon>Bacteria</taxon>
        <taxon>Pseudomonadati</taxon>
        <taxon>Pseudomonadota</taxon>
        <taxon>Alphaproteobacteria</taxon>
        <taxon>Hyphomicrobiales</taxon>
        <taxon>Rhizobiaceae</taxon>
        <taxon>Rhizobium/Agrobacterium group</taxon>
        <taxon>Neorhizobium</taxon>
    </lineage>
</organism>
<dbReference type="OrthoDB" id="8419440at2"/>
<dbReference type="AlphaFoldDB" id="A0A3S3VJQ8"/>
<comment type="caution">
    <text evidence="2">The sequence shown here is derived from an EMBL/GenBank/DDBJ whole genome shotgun (WGS) entry which is preliminary data.</text>
</comment>
<gene>
    <name evidence="2" type="ORF">EPK99_20400</name>
</gene>
<dbReference type="EMBL" id="SBIP01000004">
    <property type="protein sequence ID" value="RWX76019.1"/>
    <property type="molecule type" value="Genomic_DNA"/>
</dbReference>
<proteinExistence type="predicted"/>
<keyword evidence="3" id="KW-1185">Reference proteome</keyword>
<reference evidence="2 3" key="1">
    <citation type="submission" date="2019-01" db="EMBL/GenBank/DDBJ databases">
        <title>The draft genome of Rhizobium sp. 24NR.</title>
        <authorList>
            <person name="Liu L."/>
            <person name="Liang L."/>
            <person name="Shi S."/>
            <person name="Xu L."/>
            <person name="Wang X."/>
            <person name="Li L."/>
            <person name="Zhang X."/>
        </authorList>
    </citation>
    <scope>NUCLEOTIDE SEQUENCE [LARGE SCALE GENOMIC DNA]</scope>
    <source>
        <strain evidence="2 3">24NR</strain>
    </source>
</reference>
<feature type="region of interest" description="Disordered" evidence="1">
    <location>
        <begin position="167"/>
        <end position="192"/>
    </location>
</feature>
<accession>A0A3S3VJQ8</accession>
<evidence type="ECO:0000313" key="2">
    <source>
        <dbReference type="EMBL" id="RWX76019.1"/>
    </source>
</evidence>